<dbReference type="EMBL" id="AZCN01000090">
    <property type="protein sequence ID" value="KRK14304.1"/>
    <property type="molecule type" value="Genomic_DNA"/>
</dbReference>
<dbReference type="InterPro" id="IPR003439">
    <property type="entry name" value="ABC_transporter-like_ATP-bd"/>
</dbReference>
<sequence>MLAIQHLSKRFGSLQALTDVSFDVKAGEIMGLIGQNGAGKSTTFHSILGFLKYDGTPNCKNKLATQ</sequence>
<keyword evidence="3" id="KW-0067">ATP-binding</keyword>
<dbReference type="eggNOG" id="COG4152">
    <property type="taxonomic scope" value="Bacteria"/>
</dbReference>
<dbReference type="GO" id="GO:0016887">
    <property type="term" value="F:ATP hydrolysis activity"/>
    <property type="evidence" value="ECO:0007669"/>
    <property type="project" value="InterPro"/>
</dbReference>
<gene>
    <name evidence="5" type="ORF">FD22_GL002530</name>
</gene>
<evidence type="ECO:0000256" key="3">
    <source>
        <dbReference type="ARBA" id="ARBA00022840"/>
    </source>
</evidence>
<accession>A0A0R1EY31</accession>
<dbReference type="PATRIC" id="fig|913848.6.peg.2579"/>
<dbReference type="InterPro" id="IPR027417">
    <property type="entry name" value="P-loop_NTPase"/>
</dbReference>
<reference evidence="5 6" key="1">
    <citation type="journal article" date="2015" name="Genome Announc.">
        <title>Expanding the biotechnology potential of lactobacilli through comparative genomics of 213 strains and associated genera.</title>
        <authorList>
            <person name="Sun Z."/>
            <person name="Harris H.M."/>
            <person name="McCann A."/>
            <person name="Guo C."/>
            <person name="Argimon S."/>
            <person name="Zhang W."/>
            <person name="Yang X."/>
            <person name="Jeffery I.B."/>
            <person name="Cooney J.C."/>
            <person name="Kagawa T.F."/>
            <person name="Liu W."/>
            <person name="Song Y."/>
            <person name="Salvetti E."/>
            <person name="Wrobel A."/>
            <person name="Rasinkangas P."/>
            <person name="Parkhill J."/>
            <person name="Rea M.C."/>
            <person name="O'Sullivan O."/>
            <person name="Ritari J."/>
            <person name="Douillard F.P."/>
            <person name="Paul Ross R."/>
            <person name="Yang R."/>
            <person name="Briner A.E."/>
            <person name="Felis G.E."/>
            <person name="de Vos W.M."/>
            <person name="Barrangou R."/>
            <person name="Klaenhammer T.R."/>
            <person name="Caufield P.W."/>
            <person name="Cui Y."/>
            <person name="Zhang H."/>
            <person name="O'Toole P.W."/>
        </authorList>
    </citation>
    <scope>NUCLEOTIDE SEQUENCE [LARGE SCALE GENOMIC DNA]</scope>
    <source>
        <strain evidence="5 6">DSM 20001</strain>
    </source>
</reference>
<evidence type="ECO:0000256" key="2">
    <source>
        <dbReference type="ARBA" id="ARBA00022741"/>
    </source>
</evidence>
<dbReference type="Pfam" id="PF00005">
    <property type="entry name" value="ABC_tran"/>
    <property type="match status" value="1"/>
</dbReference>
<proteinExistence type="predicted"/>
<keyword evidence="2" id="KW-0547">Nucleotide-binding</keyword>
<dbReference type="Gene3D" id="3.40.50.300">
    <property type="entry name" value="P-loop containing nucleotide triphosphate hydrolases"/>
    <property type="match status" value="1"/>
</dbReference>
<dbReference type="InterPro" id="IPR051782">
    <property type="entry name" value="ABC_Transporter_VariousFunc"/>
</dbReference>
<evidence type="ECO:0000313" key="6">
    <source>
        <dbReference type="Proteomes" id="UP000051181"/>
    </source>
</evidence>
<dbReference type="Proteomes" id="UP000051181">
    <property type="component" value="Unassembled WGS sequence"/>
</dbReference>
<evidence type="ECO:0000256" key="1">
    <source>
        <dbReference type="ARBA" id="ARBA00022448"/>
    </source>
</evidence>
<protein>
    <recommendedName>
        <fullName evidence="4">ABC transporter domain-containing protein</fullName>
    </recommendedName>
</protein>
<dbReference type="PANTHER" id="PTHR42939:SF1">
    <property type="entry name" value="ABC TRANSPORTER ATP-BINDING PROTEIN ALBC-RELATED"/>
    <property type="match status" value="1"/>
</dbReference>
<dbReference type="AlphaFoldDB" id="A0A0R1EY31"/>
<keyword evidence="1" id="KW-0813">Transport</keyword>
<comment type="caution">
    <text evidence="5">The sequence shown here is derived from an EMBL/GenBank/DDBJ whole genome shotgun (WGS) entry which is preliminary data.</text>
</comment>
<dbReference type="PANTHER" id="PTHR42939">
    <property type="entry name" value="ABC TRANSPORTER ATP-BINDING PROTEIN ALBC-RELATED"/>
    <property type="match status" value="1"/>
</dbReference>
<organism evidence="5 6">
    <name type="scientific">Loigolactobacillus coryniformis subsp. coryniformis KCTC 3167 = DSM 20001</name>
    <dbReference type="NCBI Taxonomy" id="913848"/>
    <lineage>
        <taxon>Bacteria</taxon>
        <taxon>Bacillati</taxon>
        <taxon>Bacillota</taxon>
        <taxon>Bacilli</taxon>
        <taxon>Lactobacillales</taxon>
        <taxon>Lactobacillaceae</taxon>
        <taxon>Loigolactobacillus</taxon>
    </lineage>
</organism>
<evidence type="ECO:0000259" key="4">
    <source>
        <dbReference type="Pfam" id="PF00005"/>
    </source>
</evidence>
<evidence type="ECO:0000313" key="5">
    <source>
        <dbReference type="EMBL" id="KRK14304.1"/>
    </source>
</evidence>
<dbReference type="SUPFAM" id="SSF52540">
    <property type="entry name" value="P-loop containing nucleoside triphosphate hydrolases"/>
    <property type="match status" value="1"/>
</dbReference>
<name>A0A0R1EY31_9LACO</name>
<dbReference type="GO" id="GO:0005524">
    <property type="term" value="F:ATP binding"/>
    <property type="evidence" value="ECO:0007669"/>
    <property type="project" value="UniProtKB-KW"/>
</dbReference>
<feature type="domain" description="ABC transporter" evidence="4">
    <location>
        <begin position="17"/>
        <end position="55"/>
    </location>
</feature>